<organism evidence="2">
    <name type="scientific">Arcella intermedia</name>
    <dbReference type="NCBI Taxonomy" id="1963864"/>
    <lineage>
        <taxon>Eukaryota</taxon>
        <taxon>Amoebozoa</taxon>
        <taxon>Tubulinea</taxon>
        <taxon>Elardia</taxon>
        <taxon>Arcellinida</taxon>
        <taxon>Sphaerothecina</taxon>
        <taxon>Arcellidae</taxon>
        <taxon>Arcella</taxon>
    </lineage>
</organism>
<keyword evidence="1" id="KW-0732">Signal</keyword>
<feature type="chain" id="PRO_5025444247" description="Ig-like domain-containing protein" evidence="1">
    <location>
        <begin position="21"/>
        <end position="127"/>
    </location>
</feature>
<evidence type="ECO:0008006" key="3">
    <source>
        <dbReference type="Google" id="ProtNLM"/>
    </source>
</evidence>
<reference evidence="2" key="1">
    <citation type="journal article" date="2020" name="J. Eukaryot. Microbiol.">
        <title>De novo Sequencing, Assembly and Annotation of the Transcriptome for the Free-Living Testate Amoeba Arcella intermedia.</title>
        <authorList>
            <person name="Ribeiro G.M."/>
            <person name="Porfirio-Sousa A.L."/>
            <person name="Maurer-Alcala X.X."/>
            <person name="Katz L.A."/>
            <person name="Lahr D.J.G."/>
        </authorList>
    </citation>
    <scope>NUCLEOTIDE SEQUENCE</scope>
</reference>
<name>A0A6B2LPL2_9EUKA</name>
<dbReference type="EMBL" id="GIBP01010093">
    <property type="protein sequence ID" value="NDV39062.1"/>
    <property type="molecule type" value="Transcribed_RNA"/>
</dbReference>
<evidence type="ECO:0000256" key="1">
    <source>
        <dbReference type="SAM" id="SignalP"/>
    </source>
</evidence>
<dbReference type="AlphaFoldDB" id="A0A6B2LPL2"/>
<protein>
    <recommendedName>
        <fullName evidence="3">Ig-like domain-containing protein</fullName>
    </recommendedName>
</protein>
<accession>A0A6B2LPL2</accession>
<sequence length="127" mass="14353">MPVKHLLLLLISRFFSSTKDWGIPPWSWASRRRPQSSCIRFADFLPKKPVKVTWIRFGSGFCPSKWAAMKFTRNSSSTLSINSGTRLANHFLITSNLTLVISTFKSNSGGNFLFFNSFNSLSLNLVS</sequence>
<proteinExistence type="predicted"/>
<feature type="signal peptide" evidence="1">
    <location>
        <begin position="1"/>
        <end position="20"/>
    </location>
</feature>
<evidence type="ECO:0000313" key="2">
    <source>
        <dbReference type="EMBL" id="NDV39062.1"/>
    </source>
</evidence>